<accession>A0A4R4JQR4</accession>
<dbReference type="AlphaFoldDB" id="A0A4R4JQR4"/>
<feature type="signal peptide" evidence="1">
    <location>
        <begin position="1"/>
        <end position="22"/>
    </location>
</feature>
<evidence type="ECO:0000256" key="1">
    <source>
        <dbReference type="SAM" id="SignalP"/>
    </source>
</evidence>
<feature type="chain" id="PRO_5020668162" description="Lipoprotein" evidence="1">
    <location>
        <begin position="23"/>
        <end position="244"/>
    </location>
</feature>
<sequence length="244" mass="27343">MKNIKKYLSVLSVILISGCADPNEPLSPPKENQWITVEGVAPKYTQPHVSAEYISKDCLEYQLHADMSPYKVPTYNGLRLKVKADPQTGYFQAKLPFNGGGRCKWKINRAFVSVSYTDVSHLVKDAVIYEGGGGTGLTAFINDAAKTDGNETSALNILNFSPVIHPVLKIVEGNPNRVFLQGKIDVRSFQLTLIPKAEWKIIFKPKLDETKMPKITVTKKKEWVEYPNGHIETDTQTVDSRYIK</sequence>
<protein>
    <recommendedName>
        <fullName evidence="4">Lipoprotein</fullName>
    </recommendedName>
</protein>
<reference evidence="2 3" key="1">
    <citation type="journal article" date="2019" name="Int. J. Syst. Evol. Microbiol.">
        <title>Photorhabdus khanii subsp. guanajuatensis subsp. nov., isolated from Heterorhabditis atacamensis, and Photorhabdus luminescens subsp. mexicana subsp. nov., isolated from Heterorhabditis mexicana entomopathogenic nematodes.</title>
        <authorList>
            <person name="Machado R.A.R."/>
            <person name="Bruno P."/>
            <person name="Arce C.C.M."/>
            <person name="Liechti N."/>
            <person name="Kohler A."/>
            <person name="Bernal J."/>
            <person name="Bruggmann R."/>
            <person name="Turlings T.C.J."/>
        </authorList>
    </citation>
    <scope>NUCLEOTIDE SEQUENCE [LARGE SCALE GENOMIC DNA]</scope>
    <source>
        <strain evidence="2 3">MEX47-22</strain>
    </source>
</reference>
<evidence type="ECO:0000313" key="3">
    <source>
        <dbReference type="Proteomes" id="UP000295550"/>
    </source>
</evidence>
<dbReference type="Proteomes" id="UP000295550">
    <property type="component" value="Unassembled WGS sequence"/>
</dbReference>
<dbReference type="RefSeq" id="WP_132343883.1">
    <property type="nucleotide sequence ID" value="NZ_CAWOLF010000003.1"/>
</dbReference>
<evidence type="ECO:0008006" key="4">
    <source>
        <dbReference type="Google" id="ProtNLM"/>
    </source>
</evidence>
<gene>
    <name evidence="2" type="ORF">C5468_03780</name>
</gene>
<organism evidence="2 3">
    <name type="scientific">Photorhabdus luminescens subsp. mexicana</name>
    <dbReference type="NCBI Taxonomy" id="2100167"/>
    <lineage>
        <taxon>Bacteria</taxon>
        <taxon>Pseudomonadati</taxon>
        <taxon>Pseudomonadota</taxon>
        <taxon>Gammaproteobacteria</taxon>
        <taxon>Enterobacterales</taxon>
        <taxon>Morganellaceae</taxon>
        <taxon>Photorhabdus</taxon>
    </lineage>
</organism>
<comment type="caution">
    <text evidence="2">The sequence shown here is derived from an EMBL/GenBank/DDBJ whole genome shotgun (WGS) entry which is preliminary data.</text>
</comment>
<keyword evidence="1" id="KW-0732">Signal</keyword>
<dbReference type="EMBL" id="PUJX01000003">
    <property type="protein sequence ID" value="TDB55749.1"/>
    <property type="molecule type" value="Genomic_DNA"/>
</dbReference>
<evidence type="ECO:0000313" key="2">
    <source>
        <dbReference type="EMBL" id="TDB55749.1"/>
    </source>
</evidence>
<name>A0A4R4JQR4_PHOLU</name>
<dbReference type="PROSITE" id="PS51257">
    <property type="entry name" value="PROKAR_LIPOPROTEIN"/>
    <property type="match status" value="1"/>
</dbReference>
<proteinExistence type="predicted"/>